<keyword evidence="6" id="KW-1185">Reference proteome</keyword>
<feature type="chain" id="PRO_5020776000" description="Outer membrane usher protein FimD/PapC" evidence="2">
    <location>
        <begin position="24"/>
        <end position="861"/>
    </location>
</feature>
<dbReference type="AlphaFoldDB" id="A0A4P8YGC6"/>
<dbReference type="EMBL" id="CP040428">
    <property type="protein sequence ID" value="QCT19725.1"/>
    <property type="molecule type" value="Genomic_DNA"/>
</dbReference>
<feature type="domain" description="Pilus assembly protein E-set like" evidence="4">
    <location>
        <begin position="283"/>
        <end position="350"/>
    </location>
</feature>
<dbReference type="Proteomes" id="UP000302163">
    <property type="component" value="Chromosome"/>
</dbReference>
<reference evidence="5 6" key="1">
    <citation type="submission" date="2019-05" db="EMBL/GenBank/DDBJ databases">
        <title>Complete genome sequence of Izhakiella calystegiae KSNA2, an endophyte isolated from beach morning glory (Calystegia soldanella).</title>
        <authorList>
            <person name="Jiang L."/>
            <person name="Jeong J.C."/>
            <person name="Kim C.Y."/>
            <person name="Kim D.H."/>
            <person name="Kim S.W."/>
            <person name="Lee j."/>
        </authorList>
    </citation>
    <scope>NUCLEOTIDE SEQUENCE [LARGE SCALE GENOMIC DNA]</scope>
    <source>
        <strain evidence="5 6">KSNA2</strain>
    </source>
</reference>
<evidence type="ECO:0000256" key="1">
    <source>
        <dbReference type="ARBA" id="ARBA00022729"/>
    </source>
</evidence>
<evidence type="ECO:0000256" key="2">
    <source>
        <dbReference type="SAM" id="SignalP"/>
    </source>
</evidence>
<evidence type="ECO:0000259" key="3">
    <source>
        <dbReference type="Pfam" id="PF15976"/>
    </source>
</evidence>
<proteinExistence type="predicted"/>
<accession>A0A4P8YGC6</accession>
<evidence type="ECO:0008006" key="7">
    <source>
        <dbReference type="Google" id="ProtNLM"/>
    </source>
</evidence>
<organism evidence="5 6">
    <name type="scientific">Jejubacter calystegiae</name>
    <dbReference type="NCBI Taxonomy" id="2579935"/>
    <lineage>
        <taxon>Bacteria</taxon>
        <taxon>Pseudomonadati</taxon>
        <taxon>Pseudomonadota</taxon>
        <taxon>Gammaproteobacteria</taxon>
        <taxon>Enterobacterales</taxon>
        <taxon>Enterobacteriaceae</taxon>
        <taxon>Jejubacter</taxon>
    </lineage>
</organism>
<name>A0A4P8YGC6_9ENTR</name>
<protein>
    <recommendedName>
        <fullName evidence="7">Outer membrane usher protein FimD/PapC</fullName>
    </recommendedName>
</protein>
<gene>
    <name evidence="5" type="ORF">FEM41_08695</name>
</gene>
<evidence type="ECO:0000259" key="4">
    <source>
        <dbReference type="Pfam" id="PF16967"/>
    </source>
</evidence>
<evidence type="ECO:0000313" key="6">
    <source>
        <dbReference type="Proteomes" id="UP000302163"/>
    </source>
</evidence>
<dbReference type="Pfam" id="PF15976">
    <property type="entry name" value="CooC_C"/>
    <property type="match status" value="1"/>
</dbReference>
<dbReference type="RefSeq" id="WP_138095602.1">
    <property type="nucleotide sequence ID" value="NZ_CP040428.1"/>
</dbReference>
<dbReference type="OrthoDB" id="6730090at2"/>
<dbReference type="InterPro" id="IPR032636">
    <property type="entry name" value="Pilus_assem_E-set-like_dom"/>
</dbReference>
<dbReference type="InterPro" id="IPR031917">
    <property type="entry name" value="Pilus_assem_C"/>
</dbReference>
<feature type="signal peptide" evidence="2">
    <location>
        <begin position="1"/>
        <end position="23"/>
    </location>
</feature>
<evidence type="ECO:0000313" key="5">
    <source>
        <dbReference type="EMBL" id="QCT19725.1"/>
    </source>
</evidence>
<dbReference type="Pfam" id="PF16967">
    <property type="entry name" value="TcfC"/>
    <property type="match status" value="1"/>
</dbReference>
<keyword evidence="1 2" id="KW-0732">Signal</keyword>
<dbReference type="KEGG" id="izh:FEM41_08695"/>
<feature type="domain" description="Pilus assembly protein C-terminal" evidence="3">
    <location>
        <begin position="746"/>
        <end position="837"/>
    </location>
</feature>
<sequence>MVNNKFVLPVIIACSLGPLSASAQPSYGSKVIGNYRFPDTLYSLMEEGIKIPVYLINNGTVSEKEKAAGNRYVRIGTVTLFVDGNKLGLREVEVQESGNGIRLSKEMSTLLQGIDNKKFNDQMQIPVKPGTAFQLDQKKMRLLLTLSQDDYGVQLRPREVDIDAPESDDLSGTFTYNLGAYHTRSGYGSNWTSGYLNARSWTSMGASHLLIDGSGYVNKDSHETQMNAIMLERDYQGMRYAAGLLSGWAMQSVASVSGISGGEVYGVSVGNQANSRKRDNTLSLTPIVLYFPSSGEARIRRDGQLIGIQRFDVGNHELDTSQLPYGIYTVEIEVVNGGRTVSRNIYTVNKPFSNNISQSLRWQLWGGVYNRDKAIINVEKYRKHKKSDDNTYYYDYDTHHKDTMSLVGASFGKRSGMLDWSASTYMMREQMVGEFWGSLNLSSYMSLNSQSMAASDGTWRANYGANMRLPWNIGSVWYTHEKLSSGRFLDLYENNGNTWGATFNLPSFGLPSAGNLSLTRQEDKAYHYKRYQVDFSQGIYAGRYGSARLRLGLSRYEYLNDEEKDRYVMLDFSIPIGNTVSVGVTHNRDSGTALNVNASRQFDGDYLKSASANIAKAFSSNEGQRDISGGGSVNFDTPWNSNILSVQSGTSKGWNATLTSSGSLGWSKEAFAAGRGTESAGVIVDTGLQGDDALTLKLNGRKEKLKGGKTWVSLPAYQNYDLEVMNSETGTESYDIGSNARRHITVYPGNTVVMKPSVKKIVTLFGRLVDEHGQPIGATQIKNHVGITRTEQDGRFVIDVDKNNPILSIATPDDSLCELRLDIESNRGALWLGDITCDKGNYVWQETNGMMERDNEKAIRS</sequence>